<dbReference type="InterPro" id="IPR036249">
    <property type="entry name" value="Thioredoxin-like_sf"/>
</dbReference>
<dbReference type="CDD" id="cd02966">
    <property type="entry name" value="TlpA_like_family"/>
    <property type="match status" value="1"/>
</dbReference>
<dbReference type="KEGG" id="bcae:A4V03_02815"/>
<reference evidence="4" key="1">
    <citation type="submission" date="2016-04" db="EMBL/GenBank/DDBJ databases">
        <title>Complete Genome Sequences of Twelve Strains of a Stable Defined Moderately Diverse Mouse Microbiota 2 (sDMDMm2).</title>
        <authorList>
            <person name="Uchimura Y."/>
            <person name="Wyss M."/>
            <person name="Brugiroux S."/>
            <person name="Limenitakis J.P."/>
            <person name="Stecher B."/>
            <person name="McCoy K.D."/>
            <person name="Macpherson A.J."/>
        </authorList>
    </citation>
    <scope>NUCLEOTIDE SEQUENCE [LARGE SCALE GENOMIC DNA]</scope>
    <source>
        <strain evidence="4">I48</strain>
    </source>
</reference>
<protein>
    <recommendedName>
        <fullName evidence="2">Thioredoxin domain-containing protein</fullName>
    </recommendedName>
</protein>
<organism evidence="3 4">
    <name type="scientific">Bacteroides caecimuris</name>
    <dbReference type="NCBI Taxonomy" id="1796613"/>
    <lineage>
        <taxon>Bacteria</taxon>
        <taxon>Pseudomonadati</taxon>
        <taxon>Bacteroidota</taxon>
        <taxon>Bacteroidia</taxon>
        <taxon>Bacteroidales</taxon>
        <taxon>Bacteroidaceae</taxon>
        <taxon>Bacteroides</taxon>
    </lineage>
</organism>
<dbReference type="EMBL" id="CP015401">
    <property type="protein sequence ID" value="ANU56629.1"/>
    <property type="molecule type" value="Genomic_DNA"/>
</dbReference>
<dbReference type="InterPro" id="IPR000866">
    <property type="entry name" value="AhpC/TSA"/>
</dbReference>
<feature type="domain" description="Thioredoxin" evidence="2">
    <location>
        <begin position="501"/>
        <end position="660"/>
    </location>
</feature>
<dbReference type="RefSeq" id="WP_065537876.1">
    <property type="nucleotide sequence ID" value="NZ_CAPDLJ010000070.1"/>
</dbReference>
<dbReference type="OrthoDB" id="634996at2"/>
<gene>
    <name evidence="3" type="ORF">A4V03_02815</name>
</gene>
<keyword evidence="4" id="KW-1185">Reference proteome</keyword>
<evidence type="ECO:0000259" key="2">
    <source>
        <dbReference type="PROSITE" id="PS51352"/>
    </source>
</evidence>
<feature type="chain" id="PRO_5008886593" description="Thioredoxin domain-containing protein" evidence="1">
    <location>
        <begin position="22"/>
        <end position="661"/>
    </location>
</feature>
<dbReference type="SUPFAM" id="SSF52833">
    <property type="entry name" value="Thioredoxin-like"/>
    <property type="match status" value="1"/>
</dbReference>
<evidence type="ECO:0000313" key="3">
    <source>
        <dbReference type="EMBL" id="ANU56629.1"/>
    </source>
</evidence>
<dbReference type="AlphaFoldDB" id="A0A1C7GWK3"/>
<dbReference type="PANTHER" id="PTHR42852">
    <property type="entry name" value="THIOL:DISULFIDE INTERCHANGE PROTEIN DSBE"/>
    <property type="match status" value="1"/>
</dbReference>
<dbReference type="Pfam" id="PF00578">
    <property type="entry name" value="AhpC-TSA"/>
    <property type="match status" value="1"/>
</dbReference>
<name>A0A1C7GWK3_9BACE</name>
<dbReference type="Gene3D" id="3.40.30.10">
    <property type="entry name" value="Glutaredoxin"/>
    <property type="match status" value="1"/>
</dbReference>
<dbReference type="GO" id="GO:0016209">
    <property type="term" value="F:antioxidant activity"/>
    <property type="evidence" value="ECO:0007669"/>
    <property type="project" value="InterPro"/>
</dbReference>
<dbReference type="PANTHER" id="PTHR42852:SF17">
    <property type="entry name" value="THIOREDOXIN-LIKE PROTEIN HI_1115"/>
    <property type="match status" value="1"/>
</dbReference>
<dbReference type="GO" id="GO:0016491">
    <property type="term" value="F:oxidoreductase activity"/>
    <property type="evidence" value="ECO:0007669"/>
    <property type="project" value="InterPro"/>
</dbReference>
<feature type="signal peptide" evidence="1">
    <location>
        <begin position="1"/>
        <end position="21"/>
    </location>
</feature>
<proteinExistence type="predicted"/>
<keyword evidence="1" id="KW-0732">Signal</keyword>
<sequence>MKKLFVLFVFCAYFITTYAQSRLSGIEKPQAGSLISFNYQASGGPLENRDTLSCTIYLYEDYLWRMDDVTLIRSGKNQWKGNYRLADNCALFALSFLAGEAWNRTIDNNDENGGYVFTTLDAQGKMLPGGYLGWGTFRKPSCFHIGNYFQKFDIQDEAVEMWTTKEMEHYAANLPKFVNVYMNMVALRMGEKNRKAVDFFFQKINKEFAMTEFIYSTFENIYRFRLQEQATADSIKSIILKQYPHGFSARAQMFHQVEAMEVGEERVSKTEEFFRTYPYNKCIEDPFSRKQAYMYYNLTRPYASFLFDGKQYDKLIAALPSMNFVTLSEVFRWNIFRAYKFRLAKNDSVYPVAKALMEQMVQKRNDLSNNMEELRYTPKEAQELLDIQFYERLGIYLQLLKDLNKNDEALTWLSYYKDDVLSYADATVNQVRYEILSATGKKEQALEVLKNSVKYNTITTDMMTALREEVKPASDAEFKVYLDKLKGAALKEALYEEVKSHMTDVEIPTFELLDMDGNVVSSDSFKDKIVVIDFWANWCAPCKRAFEGMKLAVDAYANDPEVVFYFVNTMDFGMKGKPAVEKYLNNNGYSHFKVLFDTLKEGTKGYNKVFSIFSSQFNSSGIPRKVILKNGRMLYTAEGYSGSPSQLADEISYAVELIRKK</sequence>
<dbReference type="Proteomes" id="UP000092631">
    <property type="component" value="Chromosome"/>
</dbReference>
<dbReference type="GeneID" id="82186056"/>
<evidence type="ECO:0000256" key="1">
    <source>
        <dbReference type="SAM" id="SignalP"/>
    </source>
</evidence>
<dbReference type="InterPro" id="IPR050553">
    <property type="entry name" value="Thioredoxin_ResA/DsbE_sf"/>
</dbReference>
<dbReference type="PROSITE" id="PS51352">
    <property type="entry name" value="THIOREDOXIN_2"/>
    <property type="match status" value="1"/>
</dbReference>
<evidence type="ECO:0000313" key="4">
    <source>
        <dbReference type="Proteomes" id="UP000092631"/>
    </source>
</evidence>
<accession>A0A1C7GWK3</accession>
<dbReference type="InterPro" id="IPR013766">
    <property type="entry name" value="Thioredoxin_domain"/>
</dbReference>